<proteinExistence type="inferred from homology"/>
<keyword evidence="5 10" id="KW-0732">Signal</keyword>
<evidence type="ECO:0000256" key="1">
    <source>
        <dbReference type="ARBA" id="ARBA00004115"/>
    </source>
</evidence>
<name>A0A5B0RWU0_PUCGR</name>
<evidence type="ECO:0000256" key="5">
    <source>
        <dbReference type="ARBA" id="ARBA00022729"/>
    </source>
</evidence>
<dbReference type="PANTHER" id="PTHR21397:SF4">
    <property type="entry name" value="ER MEMBRANE PROTEIN COMPLEX SUBUNIT 10"/>
    <property type="match status" value="1"/>
</dbReference>
<keyword evidence="8" id="KW-0472">Membrane</keyword>
<sequence length="328" mass="35557">MRAIKSQLSQACILLAAILRIISPVYNQVSSGSSYTLFHRLVQAPPSSSSTPSNTTEWHRRGLLEIVPDNASLQHFKIASFSKELGNPLVTPKETLISSAGKRWSYQIALGPLRAFTLPGESGTPESGVAFASFPLCDFVVEDRTPTRLEEHLNVWIRGSRKPRSQRAGHDSTKQEESPAHDLHHDLLGIQWTISAPSTSSTRSASDSCHDHHPARPSAPMSASGLPGPRRSTLLDAFLASLAHPQDQASTLKISLRIPERLSEPILNPHPIVQHAQLMADGTVKPAAPEKGFLAKYWMYILPVVVMLVVGGGPAPPEEGGAHATNQQ</sequence>
<keyword evidence="7" id="KW-1133">Transmembrane helix</keyword>
<evidence type="ECO:0000256" key="3">
    <source>
        <dbReference type="ARBA" id="ARBA00020105"/>
    </source>
</evidence>
<evidence type="ECO:0000256" key="4">
    <source>
        <dbReference type="ARBA" id="ARBA00022692"/>
    </source>
</evidence>
<evidence type="ECO:0000256" key="7">
    <source>
        <dbReference type="ARBA" id="ARBA00022989"/>
    </source>
</evidence>
<gene>
    <name evidence="11" type="ORF">PGTUg99_033749</name>
</gene>
<accession>A0A5B0RWU0</accession>
<evidence type="ECO:0000256" key="6">
    <source>
        <dbReference type="ARBA" id="ARBA00022824"/>
    </source>
</evidence>
<organism evidence="11 12">
    <name type="scientific">Puccinia graminis f. sp. tritici</name>
    <dbReference type="NCBI Taxonomy" id="56615"/>
    <lineage>
        <taxon>Eukaryota</taxon>
        <taxon>Fungi</taxon>
        <taxon>Dikarya</taxon>
        <taxon>Basidiomycota</taxon>
        <taxon>Pucciniomycotina</taxon>
        <taxon>Pucciniomycetes</taxon>
        <taxon>Pucciniales</taxon>
        <taxon>Pucciniaceae</taxon>
        <taxon>Puccinia</taxon>
    </lineage>
</organism>
<dbReference type="GO" id="GO:0005789">
    <property type="term" value="C:endoplasmic reticulum membrane"/>
    <property type="evidence" value="ECO:0007669"/>
    <property type="project" value="UniProtKB-SubCell"/>
</dbReference>
<dbReference type="EMBL" id="VDEP01000136">
    <property type="protein sequence ID" value="KAA1129659.1"/>
    <property type="molecule type" value="Genomic_DNA"/>
</dbReference>
<evidence type="ECO:0000313" key="12">
    <source>
        <dbReference type="Proteomes" id="UP000325313"/>
    </source>
</evidence>
<dbReference type="AlphaFoldDB" id="A0A5B0RWU0"/>
<evidence type="ECO:0000256" key="9">
    <source>
        <dbReference type="SAM" id="MobiDB-lite"/>
    </source>
</evidence>
<keyword evidence="4" id="KW-0812">Transmembrane</keyword>
<evidence type="ECO:0000313" key="11">
    <source>
        <dbReference type="EMBL" id="KAA1129659.1"/>
    </source>
</evidence>
<keyword evidence="6" id="KW-0256">Endoplasmic reticulum</keyword>
<dbReference type="Proteomes" id="UP000325313">
    <property type="component" value="Unassembled WGS sequence"/>
</dbReference>
<feature type="compositionally biased region" description="Basic and acidic residues" evidence="9">
    <location>
        <begin position="168"/>
        <end position="181"/>
    </location>
</feature>
<comment type="subcellular location">
    <subcellularLocation>
        <location evidence="1">Endoplasmic reticulum membrane</location>
        <topology evidence="1">Single-pass type I membrane protein</topology>
    </subcellularLocation>
</comment>
<feature type="region of interest" description="Disordered" evidence="9">
    <location>
        <begin position="160"/>
        <end position="181"/>
    </location>
</feature>
<evidence type="ECO:0000256" key="10">
    <source>
        <dbReference type="SAM" id="SignalP"/>
    </source>
</evidence>
<evidence type="ECO:0000256" key="2">
    <source>
        <dbReference type="ARBA" id="ARBA00007695"/>
    </source>
</evidence>
<feature type="chain" id="PRO_5022792283" description="ER membrane protein complex subunit 10" evidence="10">
    <location>
        <begin position="28"/>
        <end position="328"/>
    </location>
</feature>
<comment type="similarity">
    <text evidence="2">Belongs to the EMC10 family.</text>
</comment>
<feature type="compositionally biased region" description="Low complexity" evidence="9">
    <location>
        <begin position="198"/>
        <end position="207"/>
    </location>
</feature>
<evidence type="ECO:0000256" key="8">
    <source>
        <dbReference type="ARBA" id="ARBA00023136"/>
    </source>
</evidence>
<dbReference type="PANTHER" id="PTHR21397">
    <property type="entry name" value="CHROMATIN COMPLEXES SUBUNIT BAP18-RELATED"/>
    <property type="match status" value="1"/>
</dbReference>
<feature type="region of interest" description="Disordered" evidence="9">
    <location>
        <begin position="198"/>
        <end position="227"/>
    </location>
</feature>
<comment type="caution">
    <text evidence="11">The sequence shown here is derived from an EMBL/GenBank/DDBJ whole genome shotgun (WGS) entry which is preliminary data.</text>
</comment>
<protein>
    <recommendedName>
        <fullName evidence="3">ER membrane protein complex subunit 10</fullName>
    </recommendedName>
</protein>
<feature type="signal peptide" evidence="10">
    <location>
        <begin position="1"/>
        <end position="27"/>
    </location>
</feature>
<reference evidence="11 12" key="1">
    <citation type="submission" date="2019-05" db="EMBL/GenBank/DDBJ databases">
        <title>Emergence of the Ug99 lineage of the wheat stem rust pathogen through somatic hybridization.</title>
        <authorList>
            <person name="Li F."/>
            <person name="Upadhyaya N.M."/>
            <person name="Sperschneider J."/>
            <person name="Matny O."/>
            <person name="Nguyen-Phuc H."/>
            <person name="Mago R."/>
            <person name="Raley C."/>
            <person name="Miller M.E."/>
            <person name="Silverstein K.A.T."/>
            <person name="Henningsen E."/>
            <person name="Hirsch C.D."/>
            <person name="Visser B."/>
            <person name="Pretorius Z.A."/>
            <person name="Steffenson B.J."/>
            <person name="Schwessinger B."/>
            <person name="Dodds P.N."/>
            <person name="Figueroa M."/>
        </authorList>
    </citation>
    <scope>NUCLEOTIDE SEQUENCE [LARGE SCALE GENOMIC DNA]</scope>
    <source>
        <strain evidence="11 12">Ug99</strain>
    </source>
</reference>
<dbReference type="Pfam" id="PF21203">
    <property type="entry name" value="ECM10"/>
    <property type="match status" value="1"/>
</dbReference>